<dbReference type="Pfam" id="PF10294">
    <property type="entry name" value="Methyltransf_16"/>
    <property type="match status" value="1"/>
</dbReference>
<sequence length="222" mass="25294">MGFFQDEEDDEDFIREYELENGKGIIYLVQKGKGDVHCVVWDAALVLGKYLEKICCSGKNFLTGKNIIELGSGLGCVGMVAAFYGGFVTLTDLSEALPLLKLNVKKNEKIIEKGKGKAWVEKLNWIEENKLEPCDVILASDCIYYKESVEGFVKTLKNLSTPSTDIYITQEKRNHSENQNEIWRKFIDEVSQDFNLTVIPMSEQHQHYRDGPIILLINKKYA</sequence>
<dbReference type="EnsemblMetazoa" id="PHUM024720-RA">
    <property type="protein sequence ID" value="PHUM024720-PA"/>
    <property type="gene ID" value="PHUM024720"/>
</dbReference>
<dbReference type="RefSeq" id="XP_002422944.1">
    <property type="nucleotide sequence ID" value="XM_002422899.1"/>
</dbReference>
<dbReference type="eggNOG" id="KOG2793">
    <property type="taxonomic scope" value="Eukaryota"/>
</dbReference>
<dbReference type="EMBL" id="AAZO01000296">
    <property type="status" value="NOT_ANNOTATED_CDS"/>
    <property type="molecule type" value="Genomic_DNA"/>
</dbReference>
<dbReference type="STRING" id="121224.E0VA00"/>
<dbReference type="PANTHER" id="PTHR14614">
    <property type="entry name" value="HEPATOCELLULAR CARCINOMA-ASSOCIATED ANTIGEN"/>
    <property type="match status" value="1"/>
</dbReference>
<accession>E0VA00</accession>
<dbReference type="OrthoDB" id="413520at2759"/>
<organism>
    <name type="scientific">Pediculus humanus subsp. corporis</name>
    <name type="common">Body louse</name>
    <dbReference type="NCBI Taxonomy" id="121224"/>
    <lineage>
        <taxon>Eukaryota</taxon>
        <taxon>Metazoa</taxon>
        <taxon>Ecdysozoa</taxon>
        <taxon>Arthropoda</taxon>
        <taxon>Hexapoda</taxon>
        <taxon>Insecta</taxon>
        <taxon>Pterygota</taxon>
        <taxon>Neoptera</taxon>
        <taxon>Paraneoptera</taxon>
        <taxon>Psocodea</taxon>
        <taxon>Troctomorpha</taxon>
        <taxon>Phthiraptera</taxon>
        <taxon>Anoplura</taxon>
        <taxon>Pediculidae</taxon>
        <taxon>Pediculus</taxon>
    </lineage>
</organism>
<protein>
    <submittedName>
        <fullName evidence="1 2">Uncharacterized protein</fullName>
    </submittedName>
</protein>
<dbReference type="CTD" id="8233907"/>
<gene>
    <name evidence="2" type="primary">8233907</name>
    <name evidence="1" type="ORF">Phum_PHUM024720</name>
</gene>
<dbReference type="HOGENOM" id="CLU_055721_5_1_1"/>
<dbReference type="Proteomes" id="UP000009046">
    <property type="component" value="Unassembled WGS sequence"/>
</dbReference>
<dbReference type="SUPFAM" id="SSF53335">
    <property type="entry name" value="S-adenosyl-L-methionine-dependent methyltransferases"/>
    <property type="match status" value="1"/>
</dbReference>
<dbReference type="GeneID" id="8233907"/>
<reference evidence="1" key="2">
    <citation type="submission" date="2007-04" db="EMBL/GenBank/DDBJ databases">
        <title>The genome of the human body louse.</title>
        <authorList>
            <consortium name="The Human Body Louse Genome Consortium"/>
            <person name="Kirkness E."/>
            <person name="Walenz B."/>
            <person name="Hass B."/>
            <person name="Bruggner R."/>
            <person name="Strausberg R."/>
        </authorList>
    </citation>
    <scope>NUCLEOTIDE SEQUENCE</scope>
    <source>
        <strain evidence="1">USDA</strain>
    </source>
</reference>
<dbReference type="VEuPathDB" id="VectorBase:PHUM024720"/>
<dbReference type="EMBL" id="DS235002">
    <property type="protein sequence ID" value="EEB10206.1"/>
    <property type="molecule type" value="Genomic_DNA"/>
</dbReference>
<evidence type="ECO:0000313" key="3">
    <source>
        <dbReference type="Proteomes" id="UP000009046"/>
    </source>
</evidence>
<dbReference type="GO" id="GO:0005829">
    <property type="term" value="C:cytosol"/>
    <property type="evidence" value="ECO:0007669"/>
    <property type="project" value="TreeGrafter"/>
</dbReference>
<dbReference type="Gene3D" id="3.40.50.150">
    <property type="entry name" value="Vaccinia Virus protein VP39"/>
    <property type="match status" value="1"/>
</dbReference>
<name>E0VA00_PEDHC</name>
<reference evidence="2" key="3">
    <citation type="submission" date="2020-05" db="UniProtKB">
        <authorList>
            <consortium name="EnsemblMetazoa"/>
        </authorList>
    </citation>
    <scope>IDENTIFICATION</scope>
    <source>
        <strain evidence="2">USDA</strain>
    </source>
</reference>
<dbReference type="PANTHER" id="PTHR14614:SF44">
    <property type="entry name" value="PROTEIN N-LYSINE METHYLTRANSFERASE METTL21D"/>
    <property type="match status" value="1"/>
</dbReference>
<dbReference type="OMA" id="RRADMRF"/>
<evidence type="ECO:0000313" key="1">
    <source>
        <dbReference type="EMBL" id="EEB10206.1"/>
    </source>
</evidence>
<dbReference type="GO" id="GO:0032991">
    <property type="term" value="C:protein-containing complex"/>
    <property type="evidence" value="ECO:0007669"/>
    <property type="project" value="TreeGrafter"/>
</dbReference>
<dbReference type="KEGG" id="phu:Phum_PHUM024720"/>
<dbReference type="InterPro" id="IPR029063">
    <property type="entry name" value="SAM-dependent_MTases_sf"/>
</dbReference>
<dbReference type="InterPro" id="IPR019410">
    <property type="entry name" value="Methyltransf_16"/>
</dbReference>
<dbReference type="InParanoid" id="E0VA00"/>
<proteinExistence type="predicted"/>
<reference evidence="1" key="1">
    <citation type="submission" date="2007-04" db="EMBL/GenBank/DDBJ databases">
        <title>Annotation of Pediculus humanus corporis strain USDA.</title>
        <authorList>
            <person name="Kirkness E."/>
            <person name="Hannick L."/>
            <person name="Hass B."/>
            <person name="Bruggner R."/>
            <person name="Lawson D."/>
            <person name="Bidwell S."/>
            <person name="Joardar V."/>
            <person name="Caler E."/>
            <person name="Walenz B."/>
            <person name="Inman J."/>
            <person name="Schobel S."/>
            <person name="Galinsky K."/>
            <person name="Amedeo P."/>
            <person name="Strausberg R."/>
        </authorList>
    </citation>
    <scope>NUCLEOTIDE SEQUENCE</scope>
    <source>
        <strain evidence="1">USDA</strain>
    </source>
</reference>
<dbReference type="AlphaFoldDB" id="E0VA00"/>
<evidence type="ECO:0000313" key="2">
    <source>
        <dbReference type="EnsemblMetazoa" id="PHUM024720-PA"/>
    </source>
</evidence>
<keyword evidence="3" id="KW-1185">Reference proteome</keyword>